<feature type="domain" description="Thioredoxin" evidence="2">
    <location>
        <begin position="59"/>
        <end position="207"/>
    </location>
</feature>
<name>A0A3B0YL53_9ZZZZ</name>
<evidence type="ECO:0000256" key="1">
    <source>
        <dbReference type="SAM" id="Phobius"/>
    </source>
</evidence>
<dbReference type="InterPro" id="IPR036249">
    <property type="entry name" value="Thioredoxin-like_sf"/>
</dbReference>
<organism evidence="3">
    <name type="scientific">hydrothermal vent metagenome</name>
    <dbReference type="NCBI Taxonomy" id="652676"/>
    <lineage>
        <taxon>unclassified sequences</taxon>
        <taxon>metagenomes</taxon>
        <taxon>ecological metagenomes</taxon>
    </lineage>
</organism>
<keyword evidence="1" id="KW-0472">Membrane</keyword>
<gene>
    <name evidence="3" type="ORF">MNBD_GAMMA13-2084</name>
</gene>
<dbReference type="EMBL" id="UOFK01000063">
    <property type="protein sequence ID" value="VAW74969.1"/>
    <property type="molecule type" value="Genomic_DNA"/>
</dbReference>
<protein>
    <recommendedName>
        <fullName evidence="2">Thioredoxin domain-containing protein</fullName>
    </recommendedName>
</protein>
<evidence type="ECO:0000259" key="2">
    <source>
        <dbReference type="PROSITE" id="PS51352"/>
    </source>
</evidence>
<feature type="transmembrane region" description="Helical" evidence="1">
    <location>
        <begin position="21"/>
        <end position="41"/>
    </location>
</feature>
<dbReference type="Gene3D" id="3.40.30.10">
    <property type="entry name" value="Glutaredoxin"/>
    <property type="match status" value="1"/>
</dbReference>
<proteinExistence type="predicted"/>
<dbReference type="PROSITE" id="PS51352">
    <property type="entry name" value="THIOREDOXIN_2"/>
    <property type="match status" value="1"/>
</dbReference>
<dbReference type="SUPFAM" id="SSF52833">
    <property type="entry name" value="Thioredoxin-like"/>
    <property type="match status" value="1"/>
</dbReference>
<accession>A0A3B0YL53</accession>
<keyword evidence="1" id="KW-0812">Transmembrane</keyword>
<sequence length="212" mass="23861">MPHNDSNTTPASAAKQRRARISMLLILGMFAVPLILATLLIELFPEWMPESTTNNGDLVQPVRKLPAFNLETQPGEAIDESFFRGKWTILYLAKGACERPCVEQLYSIRQIRLAQGKNIDRLKRFMLWDAAGVSDAKRQELQKHFPGQTIVSTGEETSLLQTFALDGQDPLLADRIYLIDPLGNLMMKYEPGENPRGMIKDLEKLLKYSAVG</sequence>
<keyword evidence="1" id="KW-1133">Transmembrane helix</keyword>
<evidence type="ECO:0000313" key="3">
    <source>
        <dbReference type="EMBL" id="VAW74969.1"/>
    </source>
</evidence>
<dbReference type="AlphaFoldDB" id="A0A3B0YL53"/>
<dbReference type="InterPro" id="IPR013766">
    <property type="entry name" value="Thioredoxin_domain"/>
</dbReference>
<reference evidence="3" key="1">
    <citation type="submission" date="2018-06" db="EMBL/GenBank/DDBJ databases">
        <authorList>
            <person name="Zhirakovskaya E."/>
        </authorList>
    </citation>
    <scope>NUCLEOTIDE SEQUENCE</scope>
</reference>